<gene>
    <name evidence="1" type="ORF">GFSPODELE1_LOCUS10974</name>
</gene>
<dbReference type="Proteomes" id="UP001497453">
    <property type="component" value="Chromosome 9"/>
</dbReference>
<organism evidence="1 2">
    <name type="scientific">Somion occarium</name>
    <dbReference type="NCBI Taxonomy" id="3059160"/>
    <lineage>
        <taxon>Eukaryota</taxon>
        <taxon>Fungi</taxon>
        <taxon>Dikarya</taxon>
        <taxon>Basidiomycota</taxon>
        <taxon>Agaricomycotina</taxon>
        <taxon>Agaricomycetes</taxon>
        <taxon>Polyporales</taxon>
        <taxon>Cerrenaceae</taxon>
        <taxon>Somion</taxon>
    </lineage>
</organism>
<evidence type="ECO:0008006" key="3">
    <source>
        <dbReference type="Google" id="ProtNLM"/>
    </source>
</evidence>
<name>A0ABP1EAA9_9APHY</name>
<dbReference type="PANTHER" id="PTHR31285:SF0">
    <property type="entry name" value="NICOTINAMIDE MONONUCLEOTIDE ADENYLYLTRANSFERASE"/>
    <property type="match status" value="1"/>
</dbReference>
<accession>A0ABP1EAA9</accession>
<sequence length="319" mass="35869">MSSQFEGHLNRLRRGVSTVEVVHAPHDRWPLRNRTFPSCSHINISVLDSSFDPPTLAHLALANIPLSKAFRCTHTHQTSDCCAFHAKLLLLSVRNADKSLKPGDATYEQRMDMMIRLSEDVKPDISAKSDVDERLSVEDSNTAVAIIDEPTFVGKARLLLEYFREKLSSFSDSDGIFHDPQNGTESRTLEPQLTFIVGMDTLERLCAPRYYSSEEDMNRRLTQFLSPDGDNCRVICARRITPGLPVSEDERERSVIERTKTFISSNRIAIVDIGDGLRSFSSSETRATVHSGSPLWKTMVTPKVAEYIAQHHLYSQASS</sequence>
<evidence type="ECO:0000313" key="2">
    <source>
        <dbReference type="Proteomes" id="UP001497453"/>
    </source>
</evidence>
<dbReference type="PANTHER" id="PTHR31285">
    <property type="entry name" value="NICOTINAMIDE MONONUCLEOTIDE ADENYLYLTRANSFERASE"/>
    <property type="match status" value="1"/>
</dbReference>
<dbReference type="SUPFAM" id="SSF52374">
    <property type="entry name" value="Nucleotidylyl transferase"/>
    <property type="match status" value="1"/>
</dbReference>
<dbReference type="InterPro" id="IPR014729">
    <property type="entry name" value="Rossmann-like_a/b/a_fold"/>
</dbReference>
<dbReference type="Gene3D" id="3.40.50.620">
    <property type="entry name" value="HUPs"/>
    <property type="match status" value="1"/>
</dbReference>
<dbReference type="EMBL" id="OZ037952">
    <property type="protein sequence ID" value="CAL1716946.1"/>
    <property type="molecule type" value="Genomic_DNA"/>
</dbReference>
<keyword evidence="2" id="KW-1185">Reference proteome</keyword>
<proteinExistence type="predicted"/>
<protein>
    <recommendedName>
        <fullName evidence="3">Nicotinamide-nucleotide adenylyltransferase</fullName>
    </recommendedName>
</protein>
<reference evidence="2" key="1">
    <citation type="submission" date="2024-04" db="EMBL/GenBank/DDBJ databases">
        <authorList>
            <person name="Shaw F."/>
            <person name="Minotto A."/>
        </authorList>
    </citation>
    <scope>NUCLEOTIDE SEQUENCE [LARGE SCALE GENOMIC DNA]</scope>
</reference>
<evidence type="ECO:0000313" key="1">
    <source>
        <dbReference type="EMBL" id="CAL1716946.1"/>
    </source>
</evidence>